<keyword evidence="2" id="KW-0560">Oxidoreductase</keyword>
<dbReference type="InterPro" id="IPR036291">
    <property type="entry name" value="NAD(P)-bd_dom_sf"/>
</dbReference>
<dbReference type="PRINTS" id="PR00080">
    <property type="entry name" value="SDRFAMILY"/>
</dbReference>
<evidence type="ECO:0000313" key="3">
    <source>
        <dbReference type="EMBL" id="OSM00184.1"/>
    </source>
</evidence>
<organism evidence="3 4">
    <name type="scientific">Magnetofaba australis IT-1</name>
    <dbReference type="NCBI Taxonomy" id="1434232"/>
    <lineage>
        <taxon>Bacteria</taxon>
        <taxon>Pseudomonadati</taxon>
        <taxon>Pseudomonadota</taxon>
        <taxon>Magnetococcia</taxon>
        <taxon>Magnetococcales</taxon>
        <taxon>Magnetococcaceae</taxon>
        <taxon>Magnetofaba</taxon>
    </lineage>
</organism>
<dbReference type="PANTHER" id="PTHR42760">
    <property type="entry name" value="SHORT-CHAIN DEHYDROGENASES/REDUCTASES FAMILY MEMBER"/>
    <property type="match status" value="1"/>
</dbReference>
<dbReference type="GO" id="GO:0016616">
    <property type="term" value="F:oxidoreductase activity, acting on the CH-OH group of donors, NAD or NADP as acceptor"/>
    <property type="evidence" value="ECO:0007669"/>
    <property type="project" value="TreeGrafter"/>
</dbReference>
<dbReference type="Gene3D" id="3.40.50.720">
    <property type="entry name" value="NAD(P)-binding Rossmann-like Domain"/>
    <property type="match status" value="1"/>
</dbReference>
<protein>
    <submittedName>
        <fullName evidence="3">Putative short-chain dehydrogenase/reductase SDR</fullName>
    </submittedName>
</protein>
<comment type="caution">
    <text evidence="3">The sequence shown here is derived from an EMBL/GenBank/DDBJ whole genome shotgun (WGS) entry which is preliminary data.</text>
</comment>
<dbReference type="EMBL" id="LVJN01000021">
    <property type="protein sequence ID" value="OSM00184.1"/>
    <property type="molecule type" value="Genomic_DNA"/>
</dbReference>
<dbReference type="InterPro" id="IPR002347">
    <property type="entry name" value="SDR_fam"/>
</dbReference>
<gene>
    <name evidence="3" type="ORF">MAIT1_00636</name>
</gene>
<proteinExistence type="inferred from homology"/>
<dbReference type="Pfam" id="PF13561">
    <property type="entry name" value="adh_short_C2"/>
    <property type="match status" value="1"/>
</dbReference>
<dbReference type="Proteomes" id="UP000194003">
    <property type="component" value="Unassembled WGS sequence"/>
</dbReference>
<evidence type="ECO:0000256" key="1">
    <source>
        <dbReference type="ARBA" id="ARBA00006484"/>
    </source>
</evidence>
<evidence type="ECO:0000313" key="4">
    <source>
        <dbReference type="Proteomes" id="UP000194003"/>
    </source>
</evidence>
<keyword evidence="4" id="KW-1185">Reference proteome</keyword>
<dbReference type="SUPFAM" id="SSF51735">
    <property type="entry name" value="NAD(P)-binding Rossmann-fold domains"/>
    <property type="match status" value="1"/>
</dbReference>
<evidence type="ECO:0000256" key="2">
    <source>
        <dbReference type="ARBA" id="ARBA00023002"/>
    </source>
</evidence>
<dbReference type="PRINTS" id="PR00081">
    <property type="entry name" value="GDHRDH"/>
</dbReference>
<dbReference type="PANTHER" id="PTHR42760:SF40">
    <property type="entry name" value="3-OXOACYL-[ACYL-CARRIER-PROTEIN] REDUCTASE, CHLOROPLASTIC"/>
    <property type="match status" value="1"/>
</dbReference>
<accession>A0A1Y2K061</accession>
<dbReference type="GO" id="GO:0030497">
    <property type="term" value="P:fatty acid elongation"/>
    <property type="evidence" value="ECO:0007669"/>
    <property type="project" value="TreeGrafter"/>
</dbReference>
<dbReference type="AlphaFoldDB" id="A0A1Y2K061"/>
<name>A0A1Y2K061_9PROT</name>
<comment type="similarity">
    <text evidence="1">Belongs to the short-chain dehydrogenases/reductases (SDR) family.</text>
</comment>
<dbReference type="STRING" id="1434232.MAIT1_00636"/>
<dbReference type="FunFam" id="3.40.50.720:FF:000173">
    <property type="entry name" value="3-oxoacyl-[acyl-carrier protein] reductase"/>
    <property type="match status" value="1"/>
</dbReference>
<reference evidence="3 4" key="1">
    <citation type="journal article" date="2016" name="BMC Genomics">
        <title>Combined genomic and structural analyses of a cultured magnetotactic bacterium reveals its niche adaptation to a dynamic environment.</title>
        <authorList>
            <person name="Araujo A.C."/>
            <person name="Morillo V."/>
            <person name="Cypriano J."/>
            <person name="Teixeira L.C."/>
            <person name="Leao P."/>
            <person name="Lyra S."/>
            <person name="Almeida L.G."/>
            <person name="Bazylinski D.A."/>
            <person name="Vasconcellos A.T."/>
            <person name="Abreu F."/>
            <person name="Lins U."/>
        </authorList>
    </citation>
    <scope>NUCLEOTIDE SEQUENCE [LARGE SCALE GENOMIC DNA]</scope>
    <source>
        <strain evidence="3 4">IT-1</strain>
    </source>
</reference>
<sequence length="186" mass="19555">MDLADVNASAALVESIERDFGPIYGLINNAAIAPDGLLATQDVGAIAQTIDVDLTATLLLTRAVARRMLLRKQGRIIMVSSVIAHTGFSGLVPYAAAKAGLEGAVRALCREMGRARVTVNAIAPGYLETDMTADMGDKQRQQVIRRTPLGRLGQAEDVTAAARFLLSEEAAFITGQSLVVDGGMSA</sequence>